<dbReference type="GO" id="GO:0005524">
    <property type="term" value="F:ATP binding"/>
    <property type="evidence" value="ECO:0007669"/>
    <property type="project" value="UniProtKB-KW"/>
</dbReference>
<keyword evidence="2" id="KW-0067">ATP-binding</keyword>
<evidence type="ECO:0000313" key="4">
    <source>
        <dbReference type="EMBL" id="SVD13235.1"/>
    </source>
</evidence>
<name>A0A382SUT7_9ZZZZ</name>
<evidence type="ECO:0000256" key="2">
    <source>
        <dbReference type="ARBA" id="ARBA00022840"/>
    </source>
</evidence>
<evidence type="ECO:0000259" key="3">
    <source>
        <dbReference type="Pfam" id="PF02562"/>
    </source>
</evidence>
<dbReference type="InterPro" id="IPR027417">
    <property type="entry name" value="P-loop_NTPase"/>
</dbReference>
<reference evidence="4" key="1">
    <citation type="submission" date="2018-05" db="EMBL/GenBank/DDBJ databases">
        <authorList>
            <person name="Lanie J.A."/>
            <person name="Ng W.-L."/>
            <person name="Kazmierczak K.M."/>
            <person name="Andrzejewski T.M."/>
            <person name="Davidsen T.M."/>
            <person name="Wayne K.J."/>
            <person name="Tettelin H."/>
            <person name="Glass J.I."/>
            <person name="Rusch D."/>
            <person name="Podicherti R."/>
            <person name="Tsui H.-C.T."/>
            <person name="Winkler M.E."/>
        </authorList>
    </citation>
    <scope>NUCLEOTIDE SEQUENCE</scope>
</reference>
<evidence type="ECO:0000256" key="1">
    <source>
        <dbReference type="ARBA" id="ARBA00022741"/>
    </source>
</evidence>
<organism evidence="4">
    <name type="scientific">marine metagenome</name>
    <dbReference type="NCBI Taxonomy" id="408172"/>
    <lineage>
        <taxon>unclassified sequences</taxon>
        <taxon>metagenomes</taxon>
        <taxon>ecological metagenomes</taxon>
    </lineage>
</organism>
<dbReference type="EMBL" id="UINC01131493">
    <property type="protein sequence ID" value="SVD13235.1"/>
    <property type="molecule type" value="Genomic_DNA"/>
</dbReference>
<keyword evidence="1" id="KW-0547">Nucleotide-binding</keyword>
<dbReference type="PANTHER" id="PTHR30473:SF2">
    <property type="entry name" value="PIN DOMAIN-CONTAINING PROTEIN"/>
    <property type="match status" value="1"/>
</dbReference>
<gene>
    <name evidence="4" type="ORF">METZ01_LOCUS366089</name>
</gene>
<dbReference type="PANTHER" id="PTHR30473">
    <property type="entry name" value="PROTEIN PHOH"/>
    <property type="match status" value="1"/>
</dbReference>
<feature type="domain" description="PhoH-like protein" evidence="3">
    <location>
        <begin position="11"/>
        <end position="218"/>
    </location>
</feature>
<proteinExistence type="predicted"/>
<dbReference type="GO" id="GO:0005829">
    <property type="term" value="C:cytosol"/>
    <property type="evidence" value="ECO:0007669"/>
    <property type="project" value="TreeGrafter"/>
</dbReference>
<dbReference type="Gene3D" id="3.40.50.300">
    <property type="entry name" value="P-loop containing nucleotide triphosphate hydrolases"/>
    <property type="match status" value="1"/>
</dbReference>
<accession>A0A382SUT7</accession>
<dbReference type="AlphaFoldDB" id="A0A382SUT7"/>
<dbReference type="Pfam" id="PF02562">
    <property type="entry name" value="PhoH"/>
    <property type="match status" value="1"/>
</dbReference>
<dbReference type="SUPFAM" id="SSF52540">
    <property type="entry name" value="P-loop containing nucleoside triphosphate hydrolases"/>
    <property type="match status" value="1"/>
</dbReference>
<protein>
    <recommendedName>
        <fullName evidence="3">PhoH-like protein domain-containing protein</fullName>
    </recommendedName>
</protein>
<dbReference type="InterPro" id="IPR051451">
    <property type="entry name" value="PhoH2-like"/>
</dbReference>
<dbReference type="InterPro" id="IPR003714">
    <property type="entry name" value="PhoH"/>
</dbReference>
<sequence>MYIPSSTLLTIEPLTDNQKKVFDAWDDGKNIFTSGVAGSGKTFILLYLALKEALNKSSVIDKVVLVRSLLPSRDVGFLPGTIEEKSDLYQDPYRILVRYMFKLASDQDFVHLYDKLIEQGSLQFVSTSFLRGQTFDKAVIICDEFQNMLFHELDTLITRVGQDSRIMFAGDVEQTDLRKHNGDREGVGKFQAILHTMEEFECIDFDFGDIIRSGLVRSYLIAKTNLGLKTEDFT</sequence>